<feature type="transmembrane region" description="Helical" evidence="1">
    <location>
        <begin position="239"/>
        <end position="258"/>
    </location>
</feature>
<organism evidence="2 3">
    <name type="scientific">Liquidambar formosana</name>
    <name type="common">Formosan gum</name>
    <dbReference type="NCBI Taxonomy" id="63359"/>
    <lineage>
        <taxon>Eukaryota</taxon>
        <taxon>Viridiplantae</taxon>
        <taxon>Streptophyta</taxon>
        <taxon>Embryophyta</taxon>
        <taxon>Tracheophyta</taxon>
        <taxon>Spermatophyta</taxon>
        <taxon>Magnoliopsida</taxon>
        <taxon>eudicotyledons</taxon>
        <taxon>Gunneridae</taxon>
        <taxon>Pentapetalae</taxon>
        <taxon>Saxifragales</taxon>
        <taxon>Altingiaceae</taxon>
        <taxon>Liquidambar</taxon>
    </lineage>
</organism>
<name>A0AAP0NH39_LIQFO</name>
<dbReference type="PANTHER" id="PTHR12242:SF29">
    <property type="entry name" value="TRANSMEMBRANE PROTEIN"/>
    <property type="match status" value="1"/>
</dbReference>
<evidence type="ECO:0000313" key="3">
    <source>
        <dbReference type="Proteomes" id="UP001415857"/>
    </source>
</evidence>
<feature type="transmembrane region" description="Helical" evidence="1">
    <location>
        <begin position="113"/>
        <end position="134"/>
    </location>
</feature>
<reference evidence="2 3" key="1">
    <citation type="journal article" date="2024" name="Plant J.">
        <title>Genome sequences and population genomics reveal climatic adaptation and genomic divergence between two closely related sweetgum species.</title>
        <authorList>
            <person name="Xu W.Q."/>
            <person name="Ren C.Q."/>
            <person name="Zhang X.Y."/>
            <person name="Comes H.P."/>
            <person name="Liu X.H."/>
            <person name="Li Y.G."/>
            <person name="Kettle C.J."/>
            <person name="Jalonen R."/>
            <person name="Gaisberger H."/>
            <person name="Ma Y.Z."/>
            <person name="Qiu Y.X."/>
        </authorList>
    </citation>
    <scope>NUCLEOTIDE SEQUENCE [LARGE SCALE GENOMIC DNA]</scope>
    <source>
        <strain evidence="2">Hangzhou</strain>
    </source>
</reference>
<keyword evidence="3" id="KW-1185">Reference proteome</keyword>
<dbReference type="AlphaFoldDB" id="A0AAP0NH39"/>
<accession>A0AAP0NH39</accession>
<evidence type="ECO:0000313" key="2">
    <source>
        <dbReference type="EMBL" id="KAK9272853.1"/>
    </source>
</evidence>
<keyword evidence="1" id="KW-1133">Transmembrane helix</keyword>
<keyword evidence="1" id="KW-0812">Transmembrane</keyword>
<feature type="transmembrane region" description="Helical" evidence="1">
    <location>
        <begin position="20"/>
        <end position="39"/>
    </location>
</feature>
<dbReference type="Proteomes" id="UP001415857">
    <property type="component" value="Unassembled WGS sequence"/>
</dbReference>
<comment type="caution">
    <text evidence="2">The sequence shown here is derived from an EMBL/GenBank/DDBJ whole genome shotgun (WGS) entry which is preliminary data.</text>
</comment>
<proteinExistence type="predicted"/>
<feature type="transmembrane region" description="Helical" evidence="1">
    <location>
        <begin position="78"/>
        <end position="101"/>
    </location>
</feature>
<protein>
    <submittedName>
        <fullName evidence="2">Uncharacterized protein</fullName>
    </submittedName>
</protein>
<dbReference type="GO" id="GO:0016020">
    <property type="term" value="C:membrane"/>
    <property type="evidence" value="ECO:0007669"/>
    <property type="project" value="TreeGrafter"/>
</dbReference>
<gene>
    <name evidence="2" type="ORF">L1049_003231</name>
</gene>
<dbReference type="EMBL" id="JBBPBK010000013">
    <property type="protein sequence ID" value="KAK9272853.1"/>
    <property type="molecule type" value="Genomic_DNA"/>
</dbReference>
<keyword evidence="1" id="KW-0472">Membrane</keyword>
<sequence length="276" mass="31725">MQLVVSTYTTTWSYWLNWRVLLSVTWVLASMVIASFMIWKYEGLGHPKLDRGETQHGKPQFLYYDEAWRPCIKEIHPIWLLAFRVIAFCFLLATLIVNVLVNGGGIFFYHTQWTFALFTIYFGLGSLLSLYGCYQYHKISRGFDVHHAVIDTEQGLYLPPPCGETTNMFRMRKISDHQEEKYVLHTSGIWGYVFQVIFLVSGGAVMLTDCVYWLAIFLFLTTKDYNLNFMTVNMHTLNAIVLIGDAALNCLQVIANLLHNYGGSCKRGDTSYKGTE</sequence>
<evidence type="ECO:0000256" key="1">
    <source>
        <dbReference type="SAM" id="Phobius"/>
    </source>
</evidence>
<dbReference type="PANTHER" id="PTHR12242">
    <property type="entry name" value="OS02G0130600 PROTEIN-RELATED"/>
    <property type="match status" value="1"/>
</dbReference>
<feature type="transmembrane region" description="Helical" evidence="1">
    <location>
        <begin position="189"/>
        <end position="219"/>
    </location>
</feature>